<dbReference type="GO" id="GO:0003723">
    <property type="term" value="F:RNA binding"/>
    <property type="evidence" value="ECO:0007669"/>
    <property type="project" value="TreeGrafter"/>
</dbReference>
<evidence type="ECO:0000256" key="6">
    <source>
        <dbReference type="ARBA" id="ARBA00022840"/>
    </source>
</evidence>
<dbReference type="CDD" id="cd18791">
    <property type="entry name" value="SF2_C_RHA"/>
    <property type="match status" value="1"/>
</dbReference>
<keyword evidence="7" id="KW-0508">mRNA splicing</keyword>
<evidence type="ECO:0000256" key="3">
    <source>
        <dbReference type="ARBA" id="ARBA00022741"/>
    </source>
</evidence>
<keyword evidence="6" id="KW-0067">ATP-binding</keyword>
<evidence type="ECO:0000313" key="12">
    <source>
        <dbReference type="Proteomes" id="UP000479190"/>
    </source>
</evidence>
<dbReference type="OrthoDB" id="10253254at2759"/>
<dbReference type="InterPro" id="IPR027417">
    <property type="entry name" value="P-loop_NTPase"/>
</dbReference>
<evidence type="ECO:0000256" key="8">
    <source>
        <dbReference type="ARBA" id="ARBA00038040"/>
    </source>
</evidence>
<dbReference type="FunFam" id="1.20.120.1080:FF:000001">
    <property type="entry name" value="Pre-mRNA-splicing factor ATP-dependent RNA helicase"/>
    <property type="match status" value="1"/>
</dbReference>
<dbReference type="SMART" id="SM00490">
    <property type="entry name" value="HELICc"/>
    <property type="match status" value="1"/>
</dbReference>
<keyword evidence="5" id="KW-0347">Helicase</keyword>
<protein>
    <recommendedName>
        <fullName evidence="1">RNA helicase</fullName>
        <ecNumber evidence="1">3.6.4.13</ecNumber>
    </recommendedName>
</protein>
<dbReference type="Gene3D" id="1.20.120.1080">
    <property type="match status" value="1"/>
</dbReference>
<dbReference type="PANTHER" id="PTHR18934:SF91">
    <property type="entry name" value="PRE-MRNA-SPLICING FACTOR ATP-DEPENDENT RNA HELICASE PRP16"/>
    <property type="match status" value="1"/>
</dbReference>
<dbReference type="Proteomes" id="UP000479190">
    <property type="component" value="Unassembled WGS sequence"/>
</dbReference>
<dbReference type="GO" id="GO:0003006">
    <property type="term" value="P:developmental process involved in reproduction"/>
    <property type="evidence" value="ECO:0007669"/>
    <property type="project" value="UniProtKB-ARBA"/>
</dbReference>
<dbReference type="InterPro" id="IPR001650">
    <property type="entry name" value="Helicase_C-like"/>
</dbReference>
<dbReference type="SMART" id="SM00847">
    <property type="entry name" value="HA2"/>
    <property type="match status" value="1"/>
</dbReference>
<keyword evidence="3" id="KW-0547">Nucleotide-binding</keyword>
<keyword evidence="2" id="KW-0507">mRNA processing</keyword>
<keyword evidence="12" id="KW-1185">Reference proteome</keyword>
<dbReference type="SUPFAM" id="SSF52540">
    <property type="entry name" value="P-loop containing nucleoside triphosphate hydrolases"/>
    <property type="match status" value="1"/>
</dbReference>
<evidence type="ECO:0000256" key="7">
    <source>
        <dbReference type="ARBA" id="ARBA00023187"/>
    </source>
</evidence>
<dbReference type="AlphaFoldDB" id="A0A6H5I1Z2"/>
<dbReference type="GO" id="GO:0006397">
    <property type="term" value="P:mRNA processing"/>
    <property type="evidence" value="ECO:0007669"/>
    <property type="project" value="UniProtKB-KW"/>
</dbReference>
<organism evidence="11 12">
    <name type="scientific">Trichogramma brassicae</name>
    <dbReference type="NCBI Taxonomy" id="86971"/>
    <lineage>
        <taxon>Eukaryota</taxon>
        <taxon>Metazoa</taxon>
        <taxon>Ecdysozoa</taxon>
        <taxon>Arthropoda</taxon>
        <taxon>Hexapoda</taxon>
        <taxon>Insecta</taxon>
        <taxon>Pterygota</taxon>
        <taxon>Neoptera</taxon>
        <taxon>Endopterygota</taxon>
        <taxon>Hymenoptera</taxon>
        <taxon>Apocrita</taxon>
        <taxon>Proctotrupomorpha</taxon>
        <taxon>Chalcidoidea</taxon>
        <taxon>Trichogrammatidae</taxon>
        <taxon>Trichogramma</taxon>
    </lineage>
</organism>
<comment type="similarity">
    <text evidence="8">Belongs to the DEAD box helicase family. DEAH subfamily. PRP16 sub-subfamily.</text>
</comment>
<name>A0A6H5I1Z2_9HYME</name>
<evidence type="ECO:0000256" key="1">
    <source>
        <dbReference type="ARBA" id="ARBA00012552"/>
    </source>
</evidence>
<evidence type="ECO:0000256" key="2">
    <source>
        <dbReference type="ARBA" id="ARBA00022664"/>
    </source>
</evidence>
<dbReference type="Pfam" id="PF00271">
    <property type="entry name" value="Helicase_C"/>
    <property type="match status" value="1"/>
</dbReference>
<evidence type="ECO:0000256" key="9">
    <source>
        <dbReference type="ARBA" id="ARBA00047984"/>
    </source>
</evidence>
<dbReference type="EMBL" id="CADCXV010000502">
    <property type="protein sequence ID" value="CAB0030542.1"/>
    <property type="molecule type" value="Genomic_DNA"/>
</dbReference>
<evidence type="ECO:0000259" key="10">
    <source>
        <dbReference type="PROSITE" id="PS51194"/>
    </source>
</evidence>
<evidence type="ECO:0000256" key="5">
    <source>
        <dbReference type="ARBA" id="ARBA00022806"/>
    </source>
</evidence>
<dbReference type="InterPro" id="IPR007502">
    <property type="entry name" value="Helicase-assoc_dom"/>
</dbReference>
<dbReference type="GO" id="GO:0005524">
    <property type="term" value="F:ATP binding"/>
    <property type="evidence" value="ECO:0007669"/>
    <property type="project" value="UniProtKB-KW"/>
</dbReference>
<evidence type="ECO:0000313" key="11">
    <source>
        <dbReference type="EMBL" id="CAB0030542.1"/>
    </source>
</evidence>
<dbReference type="GO" id="GO:0016787">
    <property type="term" value="F:hydrolase activity"/>
    <property type="evidence" value="ECO:0007669"/>
    <property type="project" value="UniProtKB-KW"/>
</dbReference>
<comment type="catalytic activity">
    <reaction evidence="9">
        <text>ATP + H2O = ADP + phosphate + H(+)</text>
        <dbReference type="Rhea" id="RHEA:13065"/>
        <dbReference type="ChEBI" id="CHEBI:15377"/>
        <dbReference type="ChEBI" id="CHEBI:15378"/>
        <dbReference type="ChEBI" id="CHEBI:30616"/>
        <dbReference type="ChEBI" id="CHEBI:43474"/>
        <dbReference type="ChEBI" id="CHEBI:456216"/>
        <dbReference type="EC" id="3.6.4.13"/>
    </reaction>
</comment>
<dbReference type="Gene3D" id="3.40.50.300">
    <property type="entry name" value="P-loop containing nucleotide triphosphate hydrolases"/>
    <property type="match status" value="1"/>
</dbReference>
<dbReference type="PROSITE" id="PS51194">
    <property type="entry name" value="HELICASE_CTER"/>
    <property type="match status" value="1"/>
</dbReference>
<dbReference type="PANTHER" id="PTHR18934">
    <property type="entry name" value="ATP-DEPENDENT RNA HELICASE"/>
    <property type="match status" value="1"/>
</dbReference>
<dbReference type="FunFam" id="3.40.50.300:FF:000007">
    <property type="entry name" value="Pre-mRNA-splicing factor ATP-dependent RNA helicase"/>
    <property type="match status" value="1"/>
</dbReference>
<feature type="domain" description="Helicase C-terminal" evidence="10">
    <location>
        <begin position="33"/>
        <end position="216"/>
    </location>
</feature>
<keyword evidence="4" id="KW-0378">Hydrolase</keyword>
<accession>A0A6H5I1Z2</accession>
<proteinExistence type="inferred from homology"/>
<dbReference type="Pfam" id="PF21010">
    <property type="entry name" value="HA2_C"/>
    <property type="match status" value="1"/>
</dbReference>
<dbReference type="GO" id="GO:0034458">
    <property type="term" value="F:3'-5' RNA helicase activity"/>
    <property type="evidence" value="ECO:0007669"/>
    <property type="project" value="TreeGrafter"/>
</dbReference>
<dbReference type="InterPro" id="IPR048333">
    <property type="entry name" value="HA2_WH"/>
</dbReference>
<dbReference type="GO" id="GO:0008380">
    <property type="term" value="P:RNA splicing"/>
    <property type="evidence" value="ECO:0007669"/>
    <property type="project" value="UniProtKB-KW"/>
</dbReference>
<reference evidence="11 12" key="1">
    <citation type="submission" date="2020-02" db="EMBL/GenBank/DDBJ databases">
        <authorList>
            <person name="Ferguson B K."/>
        </authorList>
    </citation>
    <scope>NUCLEOTIDE SEQUENCE [LARGE SCALE GENOMIC DNA]</scope>
</reference>
<gene>
    <name evidence="11" type="ORF">TBRA_LOCUS2540</name>
</gene>
<dbReference type="Pfam" id="PF04408">
    <property type="entry name" value="WHD_HA2"/>
    <property type="match status" value="1"/>
</dbReference>
<evidence type="ECO:0000256" key="4">
    <source>
        <dbReference type="ARBA" id="ARBA00022801"/>
    </source>
</evidence>
<dbReference type="EC" id="3.6.4.13" evidence="1"/>
<sequence length="456" mass="51389">MDSCKFSTFFGNAPTFKIPGRTYPVEIIHQKDHVDDYVAAAVKQVIQIHLQHPSGDILVFMPGQEEIEVSCEVLNERLNEIEGALPLSILPIYSQLPSDLQAMIFQQASDGVRKCIVATNIAETSLTVDGIVYVVDSGYCKLKVYNPRIGMDALQVYPVSQANANQRSGRAGRTNPGRCYRLYTQRQYLDELLEASVPEIQRTNLANTVLLLKSLKVGDLLGFPFMDAPPQDNILNSLYQLWMLGAIDNDDQLTGLGRQMAEFPLDPPQSKMLIVASDLGCASEILTIVSMLSVPATFYRPKGREEDSNSKREKFQVLESDHLTYSSSWCTENFIHVKAMRKVREIRGQLEDIMNKQKMNIASCGTEWDTVRRRICSAYFHQGARLKAIGEYVNCRTGMPCHLHPTSALFGMGSIDWEPLTKSVYYLIHCHIFKIITIHRVRNFSGGPAVWDWCII</sequence>